<reference evidence="2 3" key="1">
    <citation type="submission" date="2021-07" db="EMBL/GenBank/DDBJ databases">
        <authorList>
            <person name="Palmer J.M."/>
        </authorList>
    </citation>
    <scope>NUCLEOTIDE SEQUENCE [LARGE SCALE GENOMIC DNA]</scope>
    <source>
        <strain evidence="2 3">AT_MEX2019</strain>
        <tissue evidence="2">Muscle</tissue>
    </source>
</reference>
<feature type="compositionally biased region" description="Polar residues" evidence="1">
    <location>
        <begin position="131"/>
        <end position="141"/>
    </location>
</feature>
<evidence type="ECO:0000313" key="2">
    <source>
        <dbReference type="EMBL" id="MED6255188.1"/>
    </source>
</evidence>
<evidence type="ECO:0000313" key="3">
    <source>
        <dbReference type="Proteomes" id="UP001345963"/>
    </source>
</evidence>
<dbReference type="Proteomes" id="UP001345963">
    <property type="component" value="Unassembled WGS sequence"/>
</dbReference>
<dbReference type="EMBL" id="JAHUTI010070493">
    <property type="protein sequence ID" value="MED6255188.1"/>
    <property type="molecule type" value="Genomic_DNA"/>
</dbReference>
<feature type="region of interest" description="Disordered" evidence="1">
    <location>
        <begin position="58"/>
        <end position="205"/>
    </location>
</feature>
<comment type="caution">
    <text evidence="2">The sequence shown here is derived from an EMBL/GenBank/DDBJ whole genome shotgun (WGS) entry which is preliminary data.</text>
</comment>
<sequence>MEISGLTLLLSATVFIATILLAIVCLDCRNKSPLASISQTPASDEYVTSSGFVVIHPCHPRPEPNAIHSPSNLMPHPNSADRGSERRLRPYTPTETESNPSYENQVPGTDFPDSDAEDNGYIKVLPETEPSRASTPSSDNHYVNVEESKISPEPEPEPDTDSDSEPNYLNVDKIHQPCSTPDLSSQSEDDDEENYVNQPPMIPSA</sequence>
<name>A0ABU7BXQ7_9TELE</name>
<organism evidence="2 3">
    <name type="scientific">Ataeniobius toweri</name>
    <dbReference type="NCBI Taxonomy" id="208326"/>
    <lineage>
        <taxon>Eukaryota</taxon>
        <taxon>Metazoa</taxon>
        <taxon>Chordata</taxon>
        <taxon>Craniata</taxon>
        <taxon>Vertebrata</taxon>
        <taxon>Euteleostomi</taxon>
        <taxon>Actinopterygii</taxon>
        <taxon>Neopterygii</taxon>
        <taxon>Teleostei</taxon>
        <taxon>Neoteleostei</taxon>
        <taxon>Acanthomorphata</taxon>
        <taxon>Ovalentaria</taxon>
        <taxon>Atherinomorphae</taxon>
        <taxon>Cyprinodontiformes</taxon>
        <taxon>Goodeidae</taxon>
        <taxon>Ataeniobius</taxon>
    </lineage>
</organism>
<protein>
    <recommendedName>
        <fullName evidence="4">Linker for activation of T-cells family member 1</fullName>
    </recommendedName>
</protein>
<feature type="compositionally biased region" description="Polar residues" evidence="1">
    <location>
        <begin position="93"/>
        <end position="107"/>
    </location>
</feature>
<accession>A0ABU7BXQ7</accession>
<feature type="compositionally biased region" description="Acidic residues" evidence="1">
    <location>
        <begin position="154"/>
        <end position="164"/>
    </location>
</feature>
<proteinExistence type="predicted"/>
<gene>
    <name evidence="2" type="ORF">ATANTOWER_005822</name>
</gene>
<keyword evidence="3" id="KW-1185">Reference proteome</keyword>
<evidence type="ECO:0008006" key="4">
    <source>
        <dbReference type="Google" id="ProtNLM"/>
    </source>
</evidence>
<evidence type="ECO:0000256" key="1">
    <source>
        <dbReference type="SAM" id="MobiDB-lite"/>
    </source>
</evidence>